<dbReference type="InterPro" id="IPR050523">
    <property type="entry name" value="AKR_Detox_Biosynth"/>
</dbReference>
<comment type="caution">
    <text evidence="2">The sequence shown here is derived from an EMBL/GenBank/DDBJ whole genome shotgun (WGS) entry which is preliminary data.</text>
</comment>
<reference evidence="2 3" key="1">
    <citation type="journal article" date="2018" name="Genome Biol. Evol.">
        <title>Multiple Roots of Fruiting Body Formation in Amoebozoa.</title>
        <authorList>
            <person name="Hillmann F."/>
            <person name="Forbes G."/>
            <person name="Novohradska S."/>
            <person name="Ferling I."/>
            <person name="Riege K."/>
            <person name="Groth M."/>
            <person name="Westermann M."/>
            <person name="Marz M."/>
            <person name="Spaller T."/>
            <person name="Winckler T."/>
            <person name="Schaap P."/>
            <person name="Glockner G."/>
        </authorList>
    </citation>
    <scope>NUCLEOTIDE SEQUENCE [LARGE SCALE GENOMIC DNA]</scope>
    <source>
        <strain evidence="2 3">Jena</strain>
    </source>
</reference>
<dbReference type="PANTHER" id="PTHR43364">
    <property type="entry name" value="NADH-SPECIFIC METHYLGLYOXAL REDUCTASE-RELATED"/>
    <property type="match status" value="1"/>
</dbReference>
<dbReference type="InParanoid" id="A0A2P6NU53"/>
<dbReference type="InterPro" id="IPR036812">
    <property type="entry name" value="NAD(P)_OxRdtase_dom_sf"/>
</dbReference>
<gene>
    <name evidence="2" type="ORF">PROFUN_00692</name>
</gene>
<evidence type="ECO:0000313" key="3">
    <source>
        <dbReference type="Proteomes" id="UP000241769"/>
    </source>
</evidence>
<protein>
    <submittedName>
        <fullName evidence="2">Aldo/keto reductase</fullName>
    </submittedName>
</protein>
<dbReference type="Pfam" id="PF00248">
    <property type="entry name" value="Aldo_ket_red"/>
    <property type="match status" value="1"/>
</dbReference>
<dbReference type="InterPro" id="IPR023210">
    <property type="entry name" value="NADP_OxRdtase_dom"/>
</dbReference>
<evidence type="ECO:0000259" key="1">
    <source>
        <dbReference type="Pfam" id="PF00248"/>
    </source>
</evidence>
<proteinExistence type="predicted"/>
<dbReference type="GO" id="GO:0005829">
    <property type="term" value="C:cytosol"/>
    <property type="evidence" value="ECO:0007669"/>
    <property type="project" value="TreeGrafter"/>
</dbReference>
<sequence>MSVPQVSLGPEGPMVSQFVYGTMRLGDGEGMKDPQSILQRIDACYTYEELLGSALKLRPGLREKIQIITKTNIVIPSSHWGYEVKVKHYNSSAEHIRSQVERSLRVLHTDFLDIVLLHRLDYLMDADEVAGVMTELKNEGKVRHWGVSNHTVHQVELLQSRLSFPLVTNQIELSVTHLQPLDDGTLDQCQKLRISPMLWSPLGGGKLFDRENTDQQIQRIQKAISDVSHELNDLPEDLVAYAWLLRHPSKPVILLGTNNRQRMQSVRDLYDRNIRLDLQQWYSIWEASKGHPVP</sequence>
<evidence type="ECO:0000313" key="2">
    <source>
        <dbReference type="EMBL" id="PRP87481.1"/>
    </source>
</evidence>
<accession>A0A2P6NU53</accession>
<name>A0A2P6NU53_9EUKA</name>
<dbReference type="PANTHER" id="PTHR43364:SF1">
    <property type="entry name" value="OXIDOREDUCTASE YDHF"/>
    <property type="match status" value="1"/>
</dbReference>
<dbReference type="SUPFAM" id="SSF51430">
    <property type="entry name" value="NAD(P)-linked oxidoreductase"/>
    <property type="match status" value="1"/>
</dbReference>
<dbReference type="Proteomes" id="UP000241769">
    <property type="component" value="Unassembled WGS sequence"/>
</dbReference>
<dbReference type="OrthoDB" id="15400at2759"/>
<organism evidence="2 3">
    <name type="scientific">Planoprotostelium fungivorum</name>
    <dbReference type="NCBI Taxonomy" id="1890364"/>
    <lineage>
        <taxon>Eukaryota</taxon>
        <taxon>Amoebozoa</taxon>
        <taxon>Evosea</taxon>
        <taxon>Variosea</taxon>
        <taxon>Cavosteliida</taxon>
        <taxon>Cavosteliaceae</taxon>
        <taxon>Planoprotostelium</taxon>
    </lineage>
</organism>
<dbReference type="STRING" id="1890364.A0A2P6NU53"/>
<feature type="domain" description="NADP-dependent oxidoreductase" evidence="1">
    <location>
        <begin position="41"/>
        <end position="284"/>
    </location>
</feature>
<keyword evidence="3" id="KW-1185">Reference proteome</keyword>
<dbReference type="Gene3D" id="3.20.20.100">
    <property type="entry name" value="NADP-dependent oxidoreductase domain"/>
    <property type="match status" value="1"/>
</dbReference>
<dbReference type="EMBL" id="MDYQ01000020">
    <property type="protein sequence ID" value="PRP87481.1"/>
    <property type="molecule type" value="Genomic_DNA"/>
</dbReference>
<dbReference type="AlphaFoldDB" id="A0A2P6NU53"/>